<dbReference type="InterPro" id="IPR029442">
    <property type="entry name" value="GyrI-like"/>
</dbReference>
<dbReference type="SUPFAM" id="SSF55136">
    <property type="entry name" value="Probable bacterial effector-binding domain"/>
    <property type="match status" value="1"/>
</dbReference>
<dbReference type="Gene3D" id="3.20.80.10">
    <property type="entry name" value="Regulatory factor, effector binding domain"/>
    <property type="match status" value="1"/>
</dbReference>
<evidence type="ECO:0000313" key="3">
    <source>
        <dbReference type="Proteomes" id="UP000184225"/>
    </source>
</evidence>
<dbReference type="AlphaFoldDB" id="A0A1M6CSK6"/>
<dbReference type="InterPro" id="IPR011256">
    <property type="entry name" value="Reg_factor_effector_dom_sf"/>
</dbReference>
<dbReference type="STRING" id="579105.SAMN04488096_103140"/>
<dbReference type="PANTHER" id="PTHR36444:SF2">
    <property type="entry name" value="TRANSCRIPTIONAL REGULATOR PROTEIN YOBU-RELATED"/>
    <property type="match status" value="1"/>
</dbReference>
<name>A0A1M6CSK6_9FLAO</name>
<dbReference type="RefSeq" id="WP_073149017.1">
    <property type="nucleotide sequence ID" value="NZ_FQYY01000003.1"/>
</dbReference>
<keyword evidence="3" id="KW-1185">Reference proteome</keyword>
<dbReference type="OrthoDB" id="8560232at2"/>
<proteinExistence type="predicted"/>
<accession>A0A1M6CSK6</accession>
<dbReference type="PANTHER" id="PTHR36444">
    <property type="entry name" value="TRANSCRIPTIONAL REGULATOR PROTEIN YOBU-RELATED"/>
    <property type="match status" value="1"/>
</dbReference>
<dbReference type="InterPro" id="IPR053182">
    <property type="entry name" value="YobU-like_regulator"/>
</dbReference>
<evidence type="ECO:0000313" key="2">
    <source>
        <dbReference type="EMBL" id="SHI64002.1"/>
    </source>
</evidence>
<dbReference type="SMART" id="SM00871">
    <property type="entry name" value="AraC_E_bind"/>
    <property type="match status" value="1"/>
</dbReference>
<gene>
    <name evidence="2" type="ORF">SAMN04488096_103140</name>
</gene>
<evidence type="ECO:0000259" key="1">
    <source>
        <dbReference type="SMART" id="SM00871"/>
    </source>
</evidence>
<dbReference type="Pfam" id="PF06445">
    <property type="entry name" value="GyrI-like"/>
    <property type="match status" value="1"/>
</dbReference>
<reference evidence="2 3" key="1">
    <citation type="submission" date="2016-11" db="EMBL/GenBank/DDBJ databases">
        <authorList>
            <person name="Jaros S."/>
            <person name="Januszkiewicz K."/>
            <person name="Wedrychowicz H."/>
        </authorList>
    </citation>
    <scope>NUCLEOTIDE SEQUENCE [LARGE SCALE GENOMIC DNA]</scope>
    <source>
        <strain evidence="2 3">DSM 21425</strain>
    </source>
</reference>
<dbReference type="Proteomes" id="UP000184225">
    <property type="component" value="Unassembled WGS sequence"/>
</dbReference>
<dbReference type="InterPro" id="IPR010499">
    <property type="entry name" value="AraC_E-bd"/>
</dbReference>
<organism evidence="2 3">
    <name type="scientific">Mesonia phycicola</name>
    <dbReference type="NCBI Taxonomy" id="579105"/>
    <lineage>
        <taxon>Bacteria</taxon>
        <taxon>Pseudomonadati</taxon>
        <taxon>Bacteroidota</taxon>
        <taxon>Flavobacteriia</taxon>
        <taxon>Flavobacteriales</taxon>
        <taxon>Flavobacteriaceae</taxon>
        <taxon>Mesonia</taxon>
    </lineage>
</organism>
<dbReference type="EMBL" id="FQYY01000003">
    <property type="protein sequence ID" value="SHI64002.1"/>
    <property type="molecule type" value="Genomic_DNA"/>
</dbReference>
<sequence>MQVEIVNIESKLLAGLKTKMSFSNNKTEELWSALMPKKHLVKAKNNDLFSVEIYRDVSFFKAFDPTKIFEKWAAVEIDSAENIPNDFEALQISKGLYAKFNYKGKASEAAAFYGKIFGGWLPNSDFVLANRPHFAVMGEKYKGDSEDSEEVIYIPIEKKS</sequence>
<feature type="domain" description="AraC effector-binding" evidence="1">
    <location>
        <begin position="1"/>
        <end position="157"/>
    </location>
</feature>
<protein>
    <submittedName>
        <fullName evidence="2">AraC family transcriptional regulator</fullName>
    </submittedName>
</protein>